<feature type="non-terminal residue" evidence="3">
    <location>
        <position position="1"/>
    </location>
</feature>
<name>A0A026W7Y8_OOCBI</name>
<evidence type="ECO:0000256" key="2">
    <source>
        <dbReference type="SAM" id="Phobius"/>
    </source>
</evidence>
<sequence length="185" mass="21381">RSCYFCQLTRSYPILKLVDIYDRQSFIRAYVLDNVHVCILMYILLYAALWYANYIIQRIEKSNQEMSMTVADNKMKLDKLLILKNKKAEFQEVIVKTADAQKLTTKYLEDEMHKLSTELITTSNKIVELERIIEKVIILEPSFPPSLPPEPPPRKYGIFLSRPPGQRRTLSAAAPATALPKLGFK</sequence>
<gene>
    <name evidence="3" type="ORF">X777_09518</name>
</gene>
<dbReference type="OMA" id="FYVALWY"/>
<feature type="compositionally biased region" description="Low complexity" evidence="1">
    <location>
        <begin position="167"/>
        <end position="185"/>
    </location>
</feature>
<organism evidence="3 4">
    <name type="scientific">Ooceraea biroi</name>
    <name type="common">Clonal raider ant</name>
    <name type="synonym">Cerapachys biroi</name>
    <dbReference type="NCBI Taxonomy" id="2015173"/>
    <lineage>
        <taxon>Eukaryota</taxon>
        <taxon>Metazoa</taxon>
        <taxon>Ecdysozoa</taxon>
        <taxon>Arthropoda</taxon>
        <taxon>Hexapoda</taxon>
        <taxon>Insecta</taxon>
        <taxon>Pterygota</taxon>
        <taxon>Neoptera</taxon>
        <taxon>Endopterygota</taxon>
        <taxon>Hymenoptera</taxon>
        <taxon>Apocrita</taxon>
        <taxon>Aculeata</taxon>
        <taxon>Formicoidea</taxon>
        <taxon>Formicidae</taxon>
        <taxon>Dorylinae</taxon>
        <taxon>Ooceraea</taxon>
    </lineage>
</organism>
<evidence type="ECO:0000313" key="4">
    <source>
        <dbReference type="Proteomes" id="UP000053097"/>
    </source>
</evidence>
<evidence type="ECO:0000313" key="3">
    <source>
        <dbReference type="EMBL" id="EZA51761.1"/>
    </source>
</evidence>
<evidence type="ECO:0000256" key="1">
    <source>
        <dbReference type="SAM" id="MobiDB-lite"/>
    </source>
</evidence>
<dbReference type="AlphaFoldDB" id="A0A026W7Y8"/>
<protein>
    <submittedName>
        <fullName evidence="3">Uncharacterized protein</fullName>
    </submittedName>
</protein>
<feature type="transmembrane region" description="Helical" evidence="2">
    <location>
        <begin position="34"/>
        <end position="56"/>
    </location>
</feature>
<accession>A0A026W7Y8</accession>
<keyword evidence="2" id="KW-0812">Transmembrane</keyword>
<keyword evidence="2" id="KW-0472">Membrane</keyword>
<keyword evidence="4" id="KW-1185">Reference proteome</keyword>
<dbReference type="Proteomes" id="UP000053097">
    <property type="component" value="Unassembled WGS sequence"/>
</dbReference>
<keyword evidence="2" id="KW-1133">Transmembrane helix</keyword>
<proteinExistence type="predicted"/>
<feature type="region of interest" description="Disordered" evidence="1">
    <location>
        <begin position="160"/>
        <end position="185"/>
    </location>
</feature>
<reference evidence="3 4" key="1">
    <citation type="journal article" date="2014" name="Curr. Biol.">
        <title>The genome of the clonal raider ant Cerapachys biroi.</title>
        <authorList>
            <person name="Oxley P.R."/>
            <person name="Ji L."/>
            <person name="Fetter-Pruneda I."/>
            <person name="McKenzie S.K."/>
            <person name="Li C."/>
            <person name="Hu H."/>
            <person name="Zhang G."/>
            <person name="Kronauer D.J."/>
        </authorList>
    </citation>
    <scope>NUCLEOTIDE SEQUENCE [LARGE SCALE GENOMIC DNA]</scope>
</reference>
<dbReference type="EMBL" id="KK107372">
    <property type="protein sequence ID" value="EZA51761.1"/>
    <property type="molecule type" value="Genomic_DNA"/>
</dbReference>